<dbReference type="EMBL" id="BK015969">
    <property type="protein sequence ID" value="DAF87804.1"/>
    <property type="molecule type" value="Genomic_DNA"/>
</dbReference>
<evidence type="ECO:0000256" key="1">
    <source>
        <dbReference type="SAM" id="Phobius"/>
    </source>
</evidence>
<organism evidence="2">
    <name type="scientific">Siphoviridae sp. ctwnj8</name>
    <dbReference type="NCBI Taxonomy" id="2825734"/>
    <lineage>
        <taxon>Viruses</taxon>
        <taxon>Duplodnaviria</taxon>
        <taxon>Heunggongvirae</taxon>
        <taxon>Uroviricota</taxon>
        <taxon>Caudoviricetes</taxon>
    </lineage>
</organism>
<feature type="transmembrane region" description="Helical" evidence="1">
    <location>
        <begin position="39"/>
        <end position="56"/>
    </location>
</feature>
<keyword evidence="1" id="KW-0812">Transmembrane</keyword>
<proteinExistence type="predicted"/>
<sequence length="80" mass="8721">MKKIDWKRKLTSRKFWVAIIGFVTPTLFAFGVADQTVAQVSGIIMAGATLIAYILGEGFIDVSRNDNANNIDESGDQNNG</sequence>
<keyword evidence="1" id="KW-1133">Transmembrane helix</keyword>
<name>A0A8S5U024_9CAUD</name>
<evidence type="ECO:0000313" key="2">
    <source>
        <dbReference type="EMBL" id="DAF87804.1"/>
    </source>
</evidence>
<reference evidence="2" key="1">
    <citation type="journal article" date="2021" name="Proc. Natl. Acad. Sci. U.S.A.">
        <title>A Catalog of Tens of Thousands of Viruses from Human Metagenomes Reveals Hidden Associations with Chronic Diseases.</title>
        <authorList>
            <person name="Tisza M.J."/>
            <person name="Buck C.B."/>
        </authorList>
    </citation>
    <scope>NUCLEOTIDE SEQUENCE</scope>
    <source>
        <strain evidence="2">Ctwnj8</strain>
    </source>
</reference>
<feature type="transmembrane region" description="Helical" evidence="1">
    <location>
        <begin position="15"/>
        <end position="33"/>
    </location>
</feature>
<accession>A0A8S5U024</accession>
<protein>
    <submittedName>
        <fullName evidence="2">Holin</fullName>
    </submittedName>
</protein>
<keyword evidence="1" id="KW-0472">Membrane</keyword>